<feature type="domain" description="DUF6593" evidence="2">
    <location>
        <begin position="93"/>
        <end position="237"/>
    </location>
</feature>
<keyword evidence="4" id="KW-1185">Reference proteome</keyword>
<reference evidence="3" key="1">
    <citation type="submission" date="2021-03" db="EMBL/GenBank/DDBJ databases">
        <authorList>
            <person name="Tagirdzhanova G."/>
        </authorList>
    </citation>
    <scope>NUCLEOTIDE SEQUENCE</scope>
</reference>
<organism evidence="3 4">
    <name type="scientific">Heterodermia speciosa</name>
    <dbReference type="NCBI Taxonomy" id="116794"/>
    <lineage>
        <taxon>Eukaryota</taxon>
        <taxon>Fungi</taxon>
        <taxon>Dikarya</taxon>
        <taxon>Ascomycota</taxon>
        <taxon>Pezizomycotina</taxon>
        <taxon>Lecanoromycetes</taxon>
        <taxon>OSLEUM clade</taxon>
        <taxon>Lecanoromycetidae</taxon>
        <taxon>Caliciales</taxon>
        <taxon>Physciaceae</taxon>
        <taxon>Heterodermia</taxon>
    </lineage>
</organism>
<gene>
    <name evidence="3" type="ORF">HETSPECPRED_005440</name>
</gene>
<dbReference type="Proteomes" id="UP000664521">
    <property type="component" value="Unassembled WGS sequence"/>
</dbReference>
<feature type="compositionally biased region" description="Pro residues" evidence="1">
    <location>
        <begin position="1"/>
        <end position="21"/>
    </location>
</feature>
<dbReference type="Pfam" id="PF20236">
    <property type="entry name" value="DUF6593"/>
    <property type="match status" value="1"/>
</dbReference>
<accession>A0A8H3IQP9</accession>
<sequence>MSYPPYPPNQIPGYYPPPPSNQMPGPFISYSQQSMAYPPPNPQYQQAMPYSPLPAPFAFPQSAQPPLPQPGPTSRCLNVKNGGVSRPQILITDSLTSMPLYTFTFPKRSHLSSEPHISVTGPSGAPIATIRFHSMSDDIDLVIHGHATSLKTNGLTSSHGMVSRVPGLGKLKWKNQKGGEIRCTDEKGEAVARLEVATWGKVKKEATFEFSSGVSGGPAMDEIVISGISKMENKRRKTGSSEAAQAGAEVASALGGAGA</sequence>
<evidence type="ECO:0000259" key="2">
    <source>
        <dbReference type="Pfam" id="PF20236"/>
    </source>
</evidence>
<dbReference type="AlphaFoldDB" id="A0A8H3IQP9"/>
<proteinExistence type="predicted"/>
<comment type="caution">
    <text evidence="3">The sequence shown here is derived from an EMBL/GenBank/DDBJ whole genome shotgun (WGS) entry which is preliminary data.</text>
</comment>
<protein>
    <recommendedName>
        <fullName evidence="2">DUF6593 domain-containing protein</fullName>
    </recommendedName>
</protein>
<dbReference type="OrthoDB" id="4725912at2759"/>
<dbReference type="InterPro" id="IPR046528">
    <property type="entry name" value="DUF6593"/>
</dbReference>
<evidence type="ECO:0000313" key="3">
    <source>
        <dbReference type="EMBL" id="CAF9923855.1"/>
    </source>
</evidence>
<feature type="region of interest" description="Disordered" evidence="1">
    <location>
        <begin position="1"/>
        <end position="44"/>
    </location>
</feature>
<evidence type="ECO:0000256" key="1">
    <source>
        <dbReference type="SAM" id="MobiDB-lite"/>
    </source>
</evidence>
<name>A0A8H3IQP9_9LECA</name>
<feature type="compositionally biased region" description="Low complexity" evidence="1">
    <location>
        <begin position="240"/>
        <end position="253"/>
    </location>
</feature>
<dbReference type="EMBL" id="CAJPDS010000034">
    <property type="protein sequence ID" value="CAF9923855.1"/>
    <property type="molecule type" value="Genomic_DNA"/>
</dbReference>
<feature type="region of interest" description="Disordered" evidence="1">
    <location>
        <begin position="232"/>
        <end position="259"/>
    </location>
</feature>
<evidence type="ECO:0000313" key="4">
    <source>
        <dbReference type="Proteomes" id="UP000664521"/>
    </source>
</evidence>